<name>A0A418SPU6_9RHOB</name>
<proteinExistence type="predicted"/>
<dbReference type="Proteomes" id="UP000284202">
    <property type="component" value="Unassembled WGS sequence"/>
</dbReference>
<comment type="caution">
    <text evidence="2">The sequence shown here is derived from an EMBL/GenBank/DDBJ whole genome shotgun (WGS) entry which is preliminary data.</text>
</comment>
<evidence type="ECO:0000259" key="1">
    <source>
        <dbReference type="PROSITE" id="PS51186"/>
    </source>
</evidence>
<dbReference type="OrthoDB" id="6172743at2"/>
<evidence type="ECO:0000313" key="2">
    <source>
        <dbReference type="EMBL" id="RJE82963.1"/>
    </source>
</evidence>
<dbReference type="AlphaFoldDB" id="A0A418SPU6"/>
<reference evidence="3" key="1">
    <citation type="submission" date="2018-09" db="EMBL/GenBank/DDBJ databases">
        <title>Acidovorax cavernicola nov. sp. isolated from Gruta de las Maravillas (Aracena, Spain).</title>
        <authorList>
            <person name="Jurado V."/>
            <person name="Gutierrez-Patricio S."/>
            <person name="Gonzalez-Pimentel J.L."/>
            <person name="Miller A.Z."/>
            <person name="Laiz L."/>
            <person name="Saiz-Jimenez C."/>
        </authorList>
    </citation>
    <scope>NUCLEOTIDE SEQUENCE [LARGE SCALE GENOMIC DNA]</scope>
    <source>
        <strain evidence="3">1011MAR3C25</strain>
    </source>
</reference>
<gene>
    <name evidence="2" type="ORF">D3P04_18210</name>
</gene>
<sequence length="202" mass="21728">MHQSGPAGCDAAISCSVRQGAGASGLSGYLSKEEVIRHWRLSSGRAGEWREIRLESLRVAAESFDTVLTDWQDRPLADFAARLDKVPTFAAGAEIGSPLAVASWQAQLDARDLQRGWLLSVYARPKARGRGFAEAAIRAVLNDSVSAGMTSAGLHVLAENSHAISLYRRLGFVETGREGLVNARGAPEIEMILPFGVPDDRL</sequence>
<dbReference type="Gene3D" id="3.40.630.30">
    <property type="match status" value="1"/>
</dbReference>
<accession>A0A418SPU6</accession>
<evidence type="ECO:0000313" key="3">
    <source>
        <dbReference type="Proteomes" id="UP000284202"/>
    </source>
</evidence>
<dbReference type="SUPFAM" id="SSF55729">
    <property type="entry name" value="Acyl-CoA N-acyltransferases (Nat)"/>
    <property type="match status" value="1"/>
</dbReference>
<dbReference type="GO" id="GO:0016747">
    <property type="term" value="F:acyltransferase activity, transferring groups other than amino-acyl groups"/>
    <property type="evidence" value="ECO:0007669"/>
    <property type="project" value="InterPro"/>
</dbReference>
<dbReference type="InterPro" id="IPR000182">
    <property type="entry name" value="GNAT_dom"/>
</dbReference>
<keyword evidence="2" id="KW-0808">Transferase</keyword>
<dbReference type="EMBL" id="QZCG01000013">
    <property type="protein sequence ID" value="RJE82963.1"/>
    <property type="molecule type" value="Genomic_DNA"/>
</dbReference>
<dbReference type="PROSITE" id="PS51186">
    <property type="entry name" value="GNAT"/>
    <property type="match status" value="1"/>
</dbReference>
<dbReference type="Pfam" id="PF00583">
    <property type="entry name" value="Acetyltransf_1"/>
    <property type="match status" value="1"/>
</dbReference>
<keyword evidence="3" id="KW-1185">Reference proteome</keyword>
<dbReference type="InterPro" id="IPR016181">
    <property type="entry name" value="Acyl_CoA_acyltransferase"/>
</dbReference>
<organism evidence="2 3">
    <name type="scientific">Paracoccus onubensis</name>
    <dbReference type="NCBI Taxonomy" id="1675788"/>
    <lineage>
        <taxon>Bacteria</taxon>
        <taxon>Pseudomonadati</taxon>
        <taxon>Pseudomonadota</taxon>
        <taxon>Alphaproteobacteria</taxon>
        <taxon>Rhodobacterales</taxon>
        <taxon>Paracoccaceae</taxon>
        <taxon>Paracoccus</taxon>
    </lineage>
</organism>
<feature type="domain" description="N-acetyltransferase" evidence="1">
    <location>
        <begin position="36"/>
        <end position="196"/>
    </location>
</feature>
<protein>
    <submittedName>
        <fullName evidence="2">N-acetyltransferase</fullName>
    </submittedName>
</protein>